<dbReference type="Proteomes" id="UP000241206">
    <property type="component" value="Unassembled WGS sequence"/>
</dbReference>
<evidence type="ECO:0000313" key="2">
    <source>
        <dbReference type="Proteomes" id="UP000241206"/>
    </source>
</evidence>
<evidence type="ECO:0000313" key="1">
    <source>
        <dbReference type="EMBL" id="PTD27153.1"/>
    </source>
</evidence>
<name>A0A2T4I7J4_9SPHN</name>
<protein>
    <recommendedName>
        <fullName evidence="3">Cell envelope biogenesis protein TolA</fullName>
    </recommendedName>
</protein>
<accession>A0A2T4I7J4</accession>
<sequence>MRQAWRASIPLALGLPFVSAGCTAPRTAGAAVAPVPAPERAAAMRAIQVAADQVKRCYRSPRSAGAARTIATTLTVRYAPDGTLIGLPQVARQSGVTPEISAQAERMAEAAALAVLRCQPIRLPADLYENGWSEFQLTFSPGGAA</sequence>
<dbReference type="Gene3D" id="3.30.1150.10">
    <property type="match status" value="1"/>
</dbReference>
<proteinExistence type="predicted"/>
<organism evidence="1 2">
    <name type="scientific">Edaphosphingomonas fennica</name>
    <dbReference type="NCBI Taxonomy" id="114404"/>
    <lineage>
        <taxon>Bacteria</taxon>
        <taxon>Pseudomonadati</taxon>
        <taxon>Pseudomonadota</taxon>
        <taxon>Alphaproteobacteria</taxon>
        <taxon>Sphingomonadales</taxon>
        <taxon>Rhizorhabdaceae</taxon>
        <taxon>Edaphosphingomonas</taxon>
    </lineage>
</organism>
<evidence type="ECO:0008006" key="3">
    <source>
        <dbReference type="Google" id="ProtNLM"/>
    </source>
</evidence>
<gene>
    <name evidence="1" type="ORF">CV103_02325</name>
</gene>
<reference evidence="1 2" key="1">
    <citation type="submission" date="2017-11" db="EMBL/GenBank/DDBJ databases">
        <title>Sphingomonas oleivorans sp. nov., isolated from oil-contaminated soil.</title>
        <authorList>
            <person name="Wang L."/>
            <person name="Chen L."/>
        </authorList>
    </citation>
    <scope>NUCLEOTIDE SEQUENCE [LARGE SCALE GENOMIC DNA]</scope>
    <source>
        <strain evidence="1 2">K101</strain>
    </source>
</reference>
<dbReference type="AlphaFoldDB" id="A0A2T4I7J4"/>
<dbReference type="RefSeq" id="WP_107393864.1">
    <property type="nucleotide sequence ID" value="NZ_PHHF01000009.1"/>
</dbReference>
<dbReference type="EMBL" id="PHHF01000009">
    <property type="protein sequence ID" value="PTD27153.1"/>
    <property type="molecule type" value="Genomic_DNA"/>
</dbReference>
<keyword evidence="2" id="KW-1185">Reference proteome</keyword>
<comment type="caution">
    <text evidence="1">The sequence shown here is derived from an EMBL/GenBank/DDBJ whole genome shotgun (WGS) entry which is preliminary data.</text>
</comment>
<dbReference type="PROSITE" id="PS51257">
    <property type="entry name" value="PROKAR_LIPOPROTEIN"/>
    <property type="match status" value="1"/>
</dbReference>
<dbReference type="SUPFAM" id="SSF74653">
    <property type="entry name" value="TolA/TonB C-terminal domain"/>
    <property type="match status" value="1"/>
</dbReference>